<feature type="region of interest" description="Disordered" evidence="1">
    <location>
        <begin position="1"/>
        <end position="57"/>
    </location>
</feature>
<dbReference type="Gene3D" id="3.40.50.1820">
    <property type="entry name" value="alpha/beta hydrolase"/>
    <property type="match status" value="1"/>
</dbReference>
<organism evidence="3 4">
    <name type="scientific">Cyanidioschyzon merolae (strain NIES-3377 / 10D)</name>
    <name type="common">Unicellular red alga</name>
    <dbReference type="NCBI Taxonomy" id="280699"/>
    <lineage>
        <taxon>Eukaryota</taxon>
        <taxon>Rhodophyta</taxon>
        <taxon>Bangiophyceae</taxon>
        <taxon>Cyanidiales</taxon>
        <taxon>Cyanidiaceae</taxon>
        <taxon>Cyanidioschyzon</taxon>
    </lineage>
</organism>
<dbReference type="SUPFAM" id="SSF53474">
    <property type="entry name" value="alpha/beta-Hydrolases"/>
    <property type="match status" value="1"/>
</dbReference>
<dbReference type="GO" id="GO:0006629">
    <property type="term" value="P:lipid metabolic process"/>
    <property type="evidence" value="ECO:0007669"/>
    <property type="project" value="InterPro"/>
</dbReference>
<sequence length="778" mass="87951">MFVQRTFIAQHAREKSRPFNPSRSGKVGRRQHPVACSYLPLSPTSPGPGPSRPEKELQKKIDNFLKQVRTSFARLTRRGQSREAERSAGPLPAPLSEALAALRKRFGDDSAQPSSSSTEDGSISSILKSASEFVDNIVSSGTGSMPDLGAVLSDLVEDAQSRLGQTRKEIERWSRDTSRYIQDQLPDDTAQRMRDLNDAVRSVAMTGPGDIDMPARLRSAEQTLQNLRGDFENLKPYLSNTLSPVVSEAQRFLESIRSQYNRFVETKLAEMTASIGIAESSYIAEPLRGRRVPFDAQLALLMAGFTFDAYRDPEPHEGKRCALGDLQTVYLSLDFVRECFEGVLTGQTGRNWALEYPPEDSAREDSSYSFYIRDFENDDATVIENKPFFRTERRKVKVKQIPESRFVRFKLNGNGNEEHGLNSEQMVTSSESSLIGFANQATRRWTDAAQYAFHRTVQLAQRQANSTEIARSVEQLIRESNVPPGELREWDELQRRVLDEISCYKDTERLMFVKHVGTDTEFYIWRSPPGEPNRRVVFAFRGTVQMSWRDFLTDAKLNQVDFSEETRVEGACVHAGFAEAYRSIRETVRRVALYFVEKSRREGTLSSEGLEFFFTGHSLGAALATLAALDVTRVLEDRGIPLSQRARNGVRIRMYNFGSPRVGNGVFARTFNTLVPDAYRIVNDADVVARMPRTLSFDYHHVGSTVLVNADGKLWIEGQSPGRDPLKERWSTIEDLIKLEQRAFESIFNNEALLHHLEDAYFVALARTIVRISESAIL</sequence>
<proteinExistence type="predicted"/>
<dbReference type="EMBL" id="AP006498">
    <property type="protein sequence ID" value="BAM81789.1"/>
    <property type="molecule type" value="Genomic_DNA"/>
</dbReference>
<dbReference type="Gramene" id="CMP157CT">
    <property type="protein sequence ID" value="CMP157CT"/>
    <property type="gene ID" value="CMP157C"/>
</dbReference>
<keyword evidence="4" id="KW-1185">Reference proteome</keyword>
<dbReference type="Pfam" id="PF01764">
    <property type="entry name" value="Lipase_3"/>
    <property type="match status" value="1"/>
</dbReference>
<evidence type="ECO:0000256" key="1">
    <source>
        <dbReference type="SAM" id="MobiDB-lite"/>
    </source>
</evidence>
<dbReference type="InterPro" id="IPR029058">
    <property type="entry name" value="AB_hydrolase_fold"/>
</dbReference>
<dbReference type="PANTHER" id="PTHR47759">
    <property type="entry name" value="OS04G0509100 PROTEIN"/>
    <property type="match status" value="1"/>
</dbReference>
<dbReference type="InterPro" id="IPR002921">
    <property type="entry name" value="Fungal_lipase-type"/>
</dbReference>
<dbReference type="HOGENOM" id="CLU_359967_0_0_1"/>
<dbReference type="AlphaFoldDB" id="M1V9X1"/>
<feature type="domain" description="Fungal lipase-type" evidence="2">
    <location>
        <begin position="537"/>
        <end position="693"/>
    </location>
</feature>
<dbReference type="eggNOG" id="KOG4569">
    <property type="taxonomic scope" value="Eukaryota"/>
</dbReference>
<gene>
    <name evidence="3" type="ORF">CYME_CMP157C</name>
</gene>
<feature type="region of interest" description="Disordered" evidence="1">
    <location>
        <begin position="72"/>
        <end position="93"/>
    </location>
</feature>
<dbReference type="OrthoDB" id="6064at2759"/>
<dbReference type="CDD" id="cd00519">
    <property type="entry name" value="Lipase_3"/>
    <property type="match status" value="1"/>
</dbReference>
<accession>M1V9X1</accession>
<dbReference type="Proteomes" id="UP000007014">
    <property type="component" value="Chromosome 16"/>
</dbReference>
<reference evidence="3 4" key="1">
    <citation type="journal article" date="2004" name="Nature">
        <title>Genome sequence of the ultrasmall unicellular red alga Cyanidioschyzon merolae 10D.</title>
        <authorList>
            <person name="Matsuzaki M."/>
            <person name="Misumi O."/>
            <person name="Shin-i T."/>
            <person name="Maruyama S."/>
            <person name="Takahara M."/>
            <person name="Miyagishima S."/>
            <person name="Mori T."/>
            <person name="Nishida K."/>
            <person name="Yagisawa F."/>
            <person name="Nishida K."/>
            <person name="Yoshida Y."/>
            <person name="Nishimura Y."/>
            <person name="Nakao S."/>
            <person name="Kobayashi T."/>
            <person name="Momoyama Y."/>
            <person name="Higashiyama T."/>
            <person name="Minoda A."/>
            <person name="Sano M."/>
            <person name="Nomoto H."/>
            <person name="Oishi K."/>
            <person name="Hayashi H."/>
            <person name="Ohta F."/>
            <person name="Nishizaka S."/>
            <person name="Haga S."/>
            <person name="Miura S."/>
            <person name="Morishita T."/>
            <person name="Kabeya Y."/>
            <person name="Terasawa K."/>
            <person name="Suzuki Y."/>
            <person name="Ishii Y."/>
            <person name="Asakawa S."/>
            <person name="Takano H."/>
            <person name="Ohta N."/>
            <person name="Kuroiwa H."/>
            <person name="Tanaka K."/>
            <person name="Shimizu N."/>
            <person name="Sugano S."/>
            <person name="Sato N."/>
            <person name="Nozaki H."/>
            <person name="Ogasawara N."/>
            <person name="Kohara Y."/>
            <person name="Kuroiwa T."/>
        </authorList>
    </citation>
    <scope>NUCLEOTIDE SEQUENCE [LARGE SCALE GENOMIC DNA]</scope>
    <source>
        <strain evidence="3 4">10D</strain>
    </source>
</reference>
<evidence type="ECO:0000259" key="2">
    <source>
        <dbReference type="Pfam" id="PF01764"/>
    </source>
</evidence>
<evidence type="ECO:0000313" key="3">
    <source>
        <dbReference type="EMBL" id="BAM81789.1"/>
    </source>
</evidence>
<protein>
    <submittedName>
        <fullName evidence="3">Similar to triacylglycerol lipase</fullName>
    </submittedName>
</protein>
<name>M1V9X1_CYAM1</name>
<dbReference type="PANTHER" id="PTHR47759:SF2">
    <property type="entry name" value="TRIGLYCERIDE LIPASE"/>
    <property type="match status" value="1"/>
</dbReference>
<dbReference type="RefSeq" id="XP_005537825.1">
    <property type="nucleotide sequence ID" value="XM_005537768.1"/>
</dbReference>
<dbReference type="KEGG" id="cme:CYME_CMP157C"/>
<dbReference type="GeneID" id="16996089"/>
<evidence type="ECO:0000313" key="4">
    <source>
        <dbReference type="Proteomes" id="UP000007014"/>
    </source>
</evidence>
<reference evidence="3 4" key="2">
    <citation type="journal article" date="2007" name="BMC Biol.">
        <title>A 100%-complete sequence reveals unusually simple genomic features in the hot-spring red alga Cyanidioschyzon merolae.</title>
        <authorList>
            <person name="Nozaki H."/>
            <person name="Takano H."/>
            <person name="Misumi O."/>
            <person name="Terasawa K."/>
            <person name="Matsuzaki M."/>
            <person name="Maruyama S."/>
            <person name="Nishida K."/>
            <person name="Yagisawa F."/>
            <person name="Yoshida Y."/>
            <person name="Fujiwara T."/>
            <person name="Takio S."/>
            <person name="Tamura K."/>
            <person name="Chung S.J."/>
            <person name="Nakamura S."/>
            <person name="Kuroiwa H."/>
            <person name="Tanaka K."/>
            <person name="Sato N."/>
            <person name="Kuroiwa T."/>
        </authorList>
    </citation>
    <scope>NUCLEOTIDE SEQUENCE [LARGE SCALE GENOMIC DNA]</scope>
    <source>
        <strain evidence="3 4">10D</strain>
    </source>
</reference>